<dbReference type="OrthoDB" id="853719at2"/>
<evidence type="ECO:0008006" key="3">
    <source>
        <dbReference type="Google" id="ProtNLM"/>
    </source>
</evidence>
<sequence>MEFVDLKTGYKLTGFETFESARSASEKLCGKGFKVVYLNETSHVREMEIREFTQSYGEAANREFQNYHFSKREQAKGKATESLLTAVEVLEEKSSCSANYIMVVHGGV</sequence>
<keyword evidence="2" id="KW-1185">Reference proteome</keyword>
<organism evidence="1 2">
    <name type="scientific">Pontibacter akesuensis</name>
    <dbReference type="NCBI Taxonomy" id="388950"/>
    <lineage>
        <taxon>Bacteria</taxon>
        <taxon>Pseudomonadati</taxon>
        <taxon>Bacteroidota</taxon>
        <taxon>Cytophagia</taxon>
        <taxon>Cytophagales</taxon>
        <taxon>Hymenobacteraceae</taxon>
        <taxon>Pontibacter</taxon>
    </lineage>
</organism>
<dbReference type="Proteomes" id="UP000182491">
    <property type="component" value="Unassembled WGS sequence"/>
</dbReference>
<reference evidence="2" key="1">
    <citation type="submission" date="2016-10" db="EMBL/GenBank/DDBJ databases">
        <authorList>
            <person name="Varghese N."/>
        </authorList>
    </citation>
    <scope>NUCLEOTIDE SEQUENCE [LARGE SCALE GENOMIC DNA]</scope>
    <source>
        <strain evidence="2">DSM 18820</strain>
    </source>
</reference>
<protein>
    <recommendedName>
        <fullName evidence="3">Histidine phosphatase superfamily (Branch 1)</fullName>
    </recommendedName>
</protein>
<proteinExistence type="predicted"/>
<dbReference type="RefSeq" id="WP_068836450.1">
    <property type="nucleotide sequence ID" value="NZ_BMXC01000001.1"/>
</dbReference>
<accession>A0A1I7GM47</accession>
<dbReference type="EMBL" id="FPCA01000001">
    <property type="protein sequence ID" value="SFU49504.1"/>
    <property type="molecule type" value="Genomic_DNA"/>
</dbReference>
<name>A0A1I7GM47_9BACT</name>
<dbReference type="AlphaFoldDB" id="A0A1I7GM47"/>
<gene>
    <name evidence="1" type="ORF">SAMN04487941_1124</name>
</gene>
<evidence type="ECO:0000313" key="1">
    <source>
        <dbReference type="EMBL" id="SFU49504.1"/>
    </source>
</evidence>
<evidence type="ECO:0000313" key="2">
    <source>
        <dbReference type="Proteomes" id="UP000182491"/>
    </source>
</evidence>